<feature type="compositionally biased region" description="Basic residues" evidence="2">
    <location>
        <begin position="215"/>
        <end position="231"/>
    </location>
</feature>
<dbReference type="EMBL" id="BX569684">
    <property type="protein sequence ID" value="CAE05803.2"/>
    <property type="molecule type" value="Genomic_DNA"/>
</dbReference>
<dbReference type="Proteomes" id="UP000000763">
    <property type="component" value="Chromosome 4"/>
</dbReference>
<name>A0A5S6RDE6_ORYSJ</name>
<feature type="compositionally biased region" description="Basic and acidic residues" evidence="2">
    <location>
        <begin position="192"/>
        <end position="214"/>
    </location>
</feature>
<feature type="compositionally biased region" description="Acidic residues" evidence="2">
    <location>
        <begin position="238"/>
        <end position="256"/>
    </location>
</feature>
<evidence type="ECO:0000256" key="2">
    <source>
        <dbReference type="SAM" id="MobiDB-lite"/>
    </source>
</evidence>
<dbReference type="AlphaFoldDB" id="A0A5S6RDE6"/>
<reference evidence="4" key="2">
    <citation type="journal article" date="2008" name="Nucleic Acids Res.">
        <title>The rice annotation project database (RAP-DB): 2008 update.</title>
        <authorList>
            <consortium name="The rice annotation project (RAP)"/>
        </authorList>
    </citation>
    <scope>GENOME REANNOTATION</scope>
    <source>
        <strain evidence="4">cv. Nipponbare</strain>
    </source>
</reference>
<accession>A0A5S6RDE6</accession>
<protein>
    <submittedName>
        <fullName evidence="3">OSJNBb0046K02.13 protein</fullName>
    </submittedName>
</protein>
<feature type="coiled-coil region" evidence="1">
    <location>
        <begin position="386"/>
        <end position="472"/>
    </location>
</feature>
<gene>
    <name evidence="3" type="ORF">OSJNBb0046K02.13</name>
</gene>
<evidence type="ECO:0000256" key="1">
    <source>
        <dbReference type="SAM" id="Coils"/>
    </source>
</evidence>
<evidence type="ECO:0000313" key="4">
    <source>
        <dbReference type="Proteomes" id="UP000000763"/>
    </source>
</evidence>
<organism evidence="3 4">
    <name type="scientific">Oryza sativa subsp. japonica</name>
    <name type="common">Rice</name>
    <dbReference type="NCBI Taxonomy" id="39947"/>
    <lineage>
        <taxon>Eukaryota</taxon>
        <taxon>Viridiplantae</taxon>
        <taxon>Streptophyta</taxon>
        <taxon>Embryophyta</taxon>
        <taxon>Tracheophyta</taxon>
        <taxon>Spermatophyta</taxon>
        <taxon>Magnoliopsida</taxon>
        <taxon>Liliopsida</taxon>
        <taxon>Poales</taxon>
        <taxon>Poaceae</taxon>
        <taxon>BOP clade</taxon>
        <taxon>Oryzoideae</taxon>
        <taxon>Oryzeae</taxon>
        <taxon>Oryzinae</taxon>
        <taxon>Oryza</taxon>
        <taxon>Oryza sativa</taxon>
    </lineage>
</organism>
<proteinExistence type="predicted"/>
<evidence type="ECO:0000313" key="3">
    <source>
        <dbReference type="EMBL" id="CAE05803.2"/>
    </source>
</evidence>
<feature type="region of interest" description="Disordered" evidence="2">
    <location>
        <begin position="192"/>
        <end position="261"/>
    </location>
</feature>
<reference evidence="4" key="1">
    <citation type="journal article" date="2005" name="Nature">
        <title>The map-based sequence of the rice genome.</title>
        <authorList>
            <consortium name="International rice genome sequencing project (IRGSP)"/>
            <person name="Matsumoto T."/>
            <person name="Wu J."/>
            <person name="Kanamori H."/>
            <person name="Katayose Y."/>
            <person name="Fujisawa M."/>
            <person name="Namiki N."/>
            <person name="Mizuno H."/>
            <person name="Yamamoto K."/>
            <person name="Antonio B.A."/>
            <person name="Baba T."/>
            <person name="Sakata K."/>
            <person name="Nagamura Y."/>
            <person name="Aoki H."/>
            <person name="Arikawa K."/>
            <person name="Arita K."/>
            <person name="Bito T."/>
            <person name="Chiden Y."/>
            <person name="Fujitsuka N."/>
            <person name="Fukunaka R."/>
            <person name="Hamada M."/>
            <person name="Harada C."/>
            <person name="Hayashi A."/>
            <person name="Hijishita S."/>
            <person name="Honda M."/>
            <person name="Hosokawa S."/>
            <person name="Ichikawa Y."/>
            <person name="Idonuma A."/>
            <person name="Iijima M."/>
            <person name="Ikeda M."/>
            <person name="Ikeno M."/>
            <person name="Ito K."/>
            <person name="Ito S."/>
            <person name="Ito T."/>
            <person name="Ito Y."/>
            <person name="Ito Y."/>
            <person name="Iwabuchi A."/>
            <person name="Kamiya K."/>
            <person name="Karasawa W."/>
            <person name="Kurita K."/>
            <person name="Katagiri S."/>
            <person name="Kikuta A."/>
            <person name="Kobayashi H."/>
            <person name="Kobayashi N."/>
            <person name="Machita K."/>
            <person name="Maehara T."/>
            <person name="Masukawa M."/>
            <person name="Mizubayashi T."/>
            <person name="Mukai Y."/>
            <person name="Nagasaki H."/>
            <person name="Nagata Y."/>
            <person name="Naito S."/>
            <person name="Nakashima M."/>
            <person name="Nakama Y."/>
            <person name="Nakamichi Y."/>
            <person name="Nakamura M."/>
            <person name="Meguro A."/>
            <person name="Negishi M."/>
            <person name="Ohta I."/>
            <person name="Ohta T."/>
            <person name="Okamoto M."/>
            <person name="Ono N."/>
            <person name="Saji S."/>
            <person name="Sakaguchi M."/>
            <person name="Sakai K."/>
            <person name="Shibata M."/>
            <person name="Shimokawa T."/>
            <person name="Song J."/>
            <person name="Takazaki Y."/>
            <person name="Terasawa K."/>
            <person name="Tsugane M."/>
            <person name="Tsuji K."/>
            <person name="Ueda S."/>
            <person name="Waki K."/>
            <person name="Yamagata H."/>
            <person name="Yamamoto M."/>
            <person name="Yamamoto S."/>
            <person name="Yamane H."/>
            <person name="Yoshiki S."/>
            <person name="Yoshihara R."/>
            <person name="Yukawa K."/>
            <person name="Zhong H."/>
            <person name="Yano M."/>
            <person name="Yuan Q."/>
            <person name="Ouyang S."/>
            <person name="Liu J."/>
            <person name="Jones K.M."/>
            <person name="Gansberger K."/>
            <person name="Moffat K."/>
            <person name="Hill J."/>
            <person name="Bera J."/>
            <person name="Fadrosh D."/>
            <person name="Jin S."/>
            <person name="Johri S."/>
            <person name="Kim M."/>
            <person name="Overton L."/>
            <person name="Reardon M."/>
            <person name="Tsitrin T."/>
            <person name="Vuong H."/>
            <person name="Weaver B."/>
            <person name="Ciecko A."/>
            <person name="Tallon L."/>
            <person name="Jackson J."/>
            <person name="Pai G."/>
            <person name="Aken S.V."/>
            <person name="Utterback T."/>
            <person name="Reidmuller S."/>
            <person name="Feldblyum T."/>
            <person name="Hsiao J."/>
            <person name="Zismann V."/>
            <person name="Iobst S."/>
            <person name="de Vazeille A.R."/>
            <person name="Buell C.R."/>
            <person name="Ying K."/>
            <person name="Li Y."/>
            <person name="Lu T."/>
            <person name="Huang Y."/>
            <person name="Zhao Q."/>
            <person name="Feng Q."/>
            <person name="Zhang L."/>
            <person name="Zhu J."/>
            <person name="Weng Q."/>
            <person name="Mu J."/>
            <person name="Lu Y."/>
            <person name="Fan D."/>
            <person name="Liu Y."/>
            <person name="Guan J."/>
            <person name="Zhang Y."/>
            <person name="Yu S."/>
            <person name="Liu X."/>
            <person name="Zhang Y."/>
            <person name="Hong G."/>
            <person name="Han B."/>
            <person name="Choisne N."/>
            <person name="Demange N."/>
            <person name="Orjeda G."/>
            <person name="Samain S."/>
            <person name="Cattolico L."/>
            <person name="Pelletier E."/>
            <person name="Couloux A."/>
            <person name="Segurens B."/>
            <person name="Wincker P."/>
            <person name="D'Hont A."/>
            <person name="Scarpelli C."/>
            <person name="Weissenbach J."/>
            <person name="Salanoubat M."/>
            <person name="Quetier F."/>
            <person name="Yu Y."/>
            <person name="Kim H.R."/>
            <person name="Rambo T."/>
            <person name="Currie J."/>
            <person name="Collura K."/>
            <person name="Luo M."/>
            <person name="Yang T."/>
            <person name="Ammiraju J.S.S."/>
            <person name="Engler F."/>
            <person name="Soderlund C."/>
            <person name="Wing R.A."/>
            <person name="Palmer L.E."/>
            <person name="de la Bastide M."/>
            <person name="Spiegel L."/>
            <person name="Nascimento L."/>
            <person name="Zutavern T."/>
            <person name="O'Shaughnessy A."/>
            <person name="Dike S."/>
            <person name="Dedhia N."/>
            <person name="Preston R."/>
            <person name="Balija V."/>
            <person name="McCombie W.R."/>
            <person name="Chow T."/>
            <person name="Chen H."/>
            <person name="Chung M."/>
            <person name="Chen C."/>
            <person name="Shaw J."/>
            <person name="Wu H."/>
            <person name="Hsiao K."/>
            <person name="Chao Y."/>
            <person name="Chu M."/>
            <person name="Cheng C."/>
            <person name="Hour A."/>
            <person name="Lee P."/>
            <person name="Lin S."/>
            <person name="Lin Y."/>
            <person name="Liou J."/>
            <person name="Liu S."/>
            <person name="Hsing Y."/>
            <person name="Raghuvanshi S."/>
            <person name="Mohanty A."/>
            <person name="Bharti A.K."/>
            <person name="Gaur A."/>
            <person name="Gupta V."/>
            <person name="Kumar D."/>
            <person name="Ravi V."/>
            <person name="Vij S."/>
            <person name="Kapur A."/>
            <person name="Khurana P."/>
            <person name="Khurana P."/>
            <person name="Khurana J.P."/>
            <person name="Tyagi A.K."/>
            <person name="Gaikwad K."/>
            <person name="Singh A."/>
            <person name="Dalal V."/>
            <person name="Srivastava S."/>
            <person name="Dixit A."/>
            <person name="Pal A.K."/>
            <person name="Ghazi I.A."/>
            <person name="Yadav M."/>
            <person name="Pandit A."/>
            <person name="Bhargava A."/>
            <person name="Sureshbabu K."/>
            <person name="Batra K."/>
            <person name="Sharma T.R."/>
            <person name="Mohapatra T."/>
            <person name="Singh N.K."/>
            <person name="Messing J."/>
            <person name="Nelson A.B."/>
            <person name="Fuks G."/>
            <person name="Kavchok S."/>
            <person name="Keizer G."/>
            <person name="Linton E."/>
            <person name="Llaca V."/>
            <person name="Song R."/>
            <person name="Tanyolac B."/>
            <person name="Young S."/>
            <person name="Ho-Il K."/>
            <person name="Hahn J.H."/>
            <person name="Sangsakoo G."/>
            <person name="Vanavichit A."/>
            <person name="de Mattos Luiz.A.T."/>
            <person name="Zimmer P.D."/>
            <person name="Malone G."/>
            <person name="Dellagostin O."/>
            <person name="de Oliveira A.C."/>
            <person name="Bevan M."/>
            <person name="Bancroft I."/>
            <person name="Minx P."/>
            <person name="Cordum H."/>
            <person name="Wilson R."/>
            <person name="Cheng Z."/>
            <person name="Jin W."/>
            <person name="Jiang J."/>
            <person name="Leong S.A."/>
            <person name="Iwama H."/>
            <person name="Gojobori T."/>
            <person name="Itoh T."/>
            <person name="Niimura Y."/>
            <person name="Fujii Y."/>
            <person name="Habara T."/>
            <person name="Sakai H."/>
            <person name="Sato Y."/>
            <person name="Wilson G."/>
            <person name="Kumar K."/>
            <person name="McCouch S."/>
            <person name="Juretic N."/>
            <person name="Hoen D."/>
            <person name="Wright S."/>
            <person name="Bruskiewich R."/>
            <person name="Bureau T."/>
            <person name="Miyao A."/>
            <person name="Hirochika H."/>
            <person name="Nishikawa T."/>
            <person name="Kadowaki K."/>
            <person name="Sugiura M."/>
            <person name="Burr B."/>
            <person name="Sasaki T."/>
        </authorList>
    </citation>
    <scope>NUCLEOTIDE SEQUENCE [LARGE SCALE GENOMIC DNA]</scope>
    <source>
        <strain evidence="4">cv. Nipponbare</strain>
    </source>
</reference>
<keyword evidence="1" id="KW-0175">Coiled coil</keyword>
<sequence>MAYSTVTGLVEGYHDILPTSPSRARVELPQLSPSALVRVAIFDWACRTAGFEPSAELFSTVFHDTVNSKTVVTPAGTKKTAFGSMNFNVRPERSDLWPVNAAMSKWDRHWMAKWFYRSIPFEAGSDVAKALRWRRRAILPNRKPKVAVDGAMEARFALLRKANTEARKMIGDVSITEYSLLLTRQAAGRANRVYDGDLPPRTKPFKADGDEGPSRKRLRGQVKLAPQKRRALASSDSDAVDEDNIEEHNGEEEGEDKGEAEVAAEKARVFGSPVRQPVASPLVITKGKLAAVETSALEYSLTAPQFAPGDFETRAELIPFVEGVSNLVSPAGNPSLFTEPNEFDEGCSAITSLAVRILTAHCSTERTMRAHLDVFKNRLRAKDDELGRKSLEMESLANTLKETKAENKRLQAELEKGREAKAEIVRLKAELKKEQAHSAALIDYYNLTETKMEALRLEVSKAEASAEKESQRFVREVAKATESTKTACQILRLALSDMGARVRGVPGEDASAFDFLEWTQQAGGAVLDYATAYGDCCARVSAAFTLGLLQ</sequence>